<evidence type="ECO:0000259" key="2">
    <source>
        <dbReference type="Pfam" id="PF02931"/>
    </source>
</evidence>
<keyword evidence="1" id="KW-0472">Membrane</keyword>
<feature type="transmembrane region" description="Helical" evidence="1">
    <location>
        <begin position="312"/>
        <end position="330"/>
    </location>
</feature>
<feature type="transmembrane region" description="Helical" evidence="1">
    <location>
        <begin position="243"/>
        <end position="263"/>
    </location>
</feature>
<dbReference type="Gene3D" id="2.70.170.10">
    <property type="entry name" value="Neurotransmitter-gated ion-channel ligand-binding domain"/>
    <property type="match status" value="1"/>
</dbReference>
<dbReference type="SUPFAM" id="SSF63712">
    <property type="entry name" value="Nicotinic receptor ligand binding domain-like"/>
    <property type="match status" value="1"/>
</dbReference>
<dbReference type="Gene3D" id="1.20.58.390">
    <property type="entry name" value="Neurotransmitter-gated ion-channel transmembrane domain"/>
    <property type="match status" value="1"/>
</dbReference>
<dbReference type="EMBL" id="JBHUIW010000003">
    <property type="protein sequence ID" value="MFD2181309.1"/>
    <property type="molecule type" value="Genomic_DNA"/>
</dbReference>
<sequence>MTRCCFAPTRAVAPACAALWLARLVLLSVVLITSGGGAAAEDRTALPAGVELPVRVRVALRVLNVLEVKETAGEGRFFVEITQRWTDPRLAFDAIAVGAARIDRVAGEADSYLASIWTPGLVVDNQIGGRDSRTVAVATYASGEIVLIERFEADFRFRMNMDAFPFDRQNLALSLSLPRYAKQEAILITTETDRLLSGVEESSLVVWRPGRLRFANEETMGWNARSYSRLAATVELVRQSDRYILRIFVPLFAVLSVSLFVLWSPALREQEKDKGTMIFSSLLGLAALSFTFEASFPGAISLNTPVAQMISLGYLYLVLVLMIEVGLTAACADPTRRFHAACIELRRQIRWALPVMMLIVCIGIGVRALPG</sequence>
<reference evidence="4" key="1">
    <citation type="journal article" date="2019" name="Int. J. Syst. Evol. Microbiol.">
        <title>The Global Catalogue of Microorganisms (GCM) 10K type strain sequencing project: providing services to taxonomists for standard genome sequencing and annotation.</title>
        <authorList>
            <consortium name="The Broad Institute Genomics Platform"/>
            <consortium name="The Broad Institute Genome Sequencing Center for Infectious Disease"/>
            <person name="Wu L."/>
            <person name="Ma J."/>
        </authorList>
    </citation>
    <scope>NUCLEOTIDE SEQUENCE [LARGE SCALE GENOMIC DNA]</scope>
    <source>
        <strain evidence="4">CGMCC 1.6774</strain>
    </source>
</reference>
<accession>A0ABW5AHD5</accession>
<feature type="transmembrane region" description="Helical" evidence="1">
    <location>
        <begin position="275"/>
        <end position="292"/>
    </location>
</feature>
<feature type="transmembrane region" description="Helical" evidence="1">
    <location>
        <begin position="351"/>
        <end position="369"/>
    </location>
</feature>
<dbReference type="Proteomes" id="UP001597314">
    <property type="component" value="Unassembled WGS sequence"/>
</dbReference>
<evidence type="ECO:0000256" key="1">
    <source>
        <dbReference type="SAM" id="Phobius"/>
    </source>
</evidence>
<dbReference type="PANTHER" id="PTHR18945">
    <property type="entry name" value="NEUROTRANSMITTER GATED ION CHANNEL"/>
    <property type="match status" value="1"/>
</dbReference>
<keyword evidence="1" id="KW-1133">Transmembrane helix</keyword>
<dbReference type="InterPro" id="IPR006202">
    <property type="entry name" value="Neur_chan_lig-bd"/>
</dbReference>
<protein>
    <submittedName>
        <fullName evidence="3">Neurotransmitter-gated ion-channel ligand-binding protein</fullName>
    </submittedName>
</protein>
<feature type="domain" description="Neurotransmitter-gated ion-channel ligand-binding" evidence="2">
    <location>
        <begin position="49"/>
        <end position="194"/>
    </location>
</feature>
<proteinExistence type="predicted"/>
<keyword evidence="1" id="KW-0812">Transmembrane</keyword>
<evidence type="ECO:0000313" key="4">
    <source>
        <dbReference type="Proteomes" id="UP001597314"/>
    </source>
</evidence>
<gene>
    <name evidence="3" type="ORF">ACFSOX_04025</name>
</gene>
<dbReference type="InterPro" id="IPR036734">
    <property type="entry name" value="Neur_chan_lig-bd_sf"/>
</dbReference>
<keyword evidence="4" id="KW-1185">Reference proteome</keyword>
<evidence type="ECO:0000313" key="3">
    <source>
        <dbReference type="EMBL" id="MFD2181309.1"/>
    </source>
</evidence>
<dbReference type="InterPro" id="IPR038050">
    <property type="entry name" value="Neuro_actylchol_rec"/>
</dbReference>
<dbReference type="RefSeq" id="WP_378476498.1">
    <property type="nucleotide sequence ID" value="NZ_JBHUIW010000003.1"/>
</dbReference>
<dbReference type="Pfam" id="PF02931">
    <property type="entry name" value="Neur_chan_LBD"/>
    <property type="match status" value="1"/>
</dbReference>
<organism evidence="3 4">
    <name type="scientific">Rhodoplanes azumiensis</name>
    <dbReference type="NCBI Taxonomy" id="1897628"/>
    <lineage>
        <taxon>Bacteria</taxon>
        <taxon>Pseudomonadati</taxon>
        <taxon>Pseudomonadota</taxon>
        <taxon>Alphaproteobacteria</taxon>
        <taxon>Hyphomicrobiales</taxon>
        <taxon>Nitrobacteraceae</taxon>
        <taxon>Rhodoplanes</taxon>
    </lineage>
</organism>
<comment type="caution">
    <text evidence="3">The sequence shown here is derived from an EMBL/GenBank/DDBJ whole genome shotgun (WGS) entry which is preliminary data.</text>
</comment>
<dbReference type="InterPro" id="IPR006201">
    <property type="entry name" value="Neur_channel"/>
</dbReference>
<name>A0ABW5AHD5_9BRAD</name>